<dbReference type="Proteomes" id="UP000295496">
    <property type="component" value="Unassembled WGS sequence"/>
</dbReference>
<keyword evidence="1 16" id="KW-0813">Transport</keyword>
<keyword evidence="4 16" id="KW-0597">Phosphoprotein</keyword>
<gene>
    <name evidence="16" type="primary">nqrB</name>
    <name evidence="18" type="ORF">EV692_2086</name>
</gene>
<dbReference type="GO" id="GO:0055085">
    <property type="term" value="P:transmembrane transport"/>
    <property type="evidence" value="ECO:0007669"/>
    <property type="project" value="InterPro"/>
</dbReference>
<keyword evidence="8 16" id="KW-1278">Translocase</keyword>
<keyword evidence="10 16" id="KW-0520">NAD</keyword>
<evidence type="ECO:0000256" key="11">
    <source>
        <dbReference type="ARBA" id="ARBA00023053"/>
    </source>
</evidence>
<dbReference type="GO" id="GO:0005886">
    <property type="term" value="C:plasma membrane"/>
    <property type="evidence" value="ECO:0007669"/>
    <property type="project" value="UniProtKB-SubCell"/>
</dbReference>
<feature type="transmembrane region" description="Helical" evidence="16">
    <location>
        <begin position="270"/>
        <end position="289"/>
    </location>
</feature>
<evidence type="ECO:0000256" key="9">
    <source>
        <dbReference type="ARBA" id="ARBA00022989"/>
    </source>
</evidence>
<keyword evidence="2 16" id="KW-1003">Cell membrane</keyword>
<evidence type="ECO:0000256" key="16">
    <source>
        <dbReference type="HAMAP-Rule" id="MF_00426"/>
    </source>
</evidence>
<keyword evidence="12 16" id="KW-0406">Ion transport</keyword>
<keyword evidence="15 16" id="KW-0739">Sodium transport</keyword>
<name>A0A4R1KRF1_9PAST</name>
<keyword evidence="14 16" id="KW-0472">Membrane</keyword>
<evidence type="ECO:0000256" key="2">
    <source>
        <dbReference type="ARBA" id="ARBA00022475"/>
    </source>
</evidence>
<dbReference type="NCBIfam" id="TIGR01937">
    <property type="entry name" value="nqrB"/>
    <property type="match status" value="1"/>
</dbReference>
<comment type="subunit">
    <text evidence="16">Composed of six subunits; NqrA, NqrB, NqrC, NqrD, NqrE and NqrF.</text>
</comment>
<feature type="modified residue" description="FMN phosphoryl threonine" evidence="16 17">
    <location>
        <position position="235"/>
    </location>
</feature>
<evidence type="ECO:0000256" key="12">
    <source>
        <dbReference type="ARBA" id="ARBA00023065"/>
    </source>
</evidence>
<dbReference type="GO" id="GO:0022904">
    <property type="term" value="P:respiratory electron transport chain"/>
    <property type="evidence" value="ECO:0007669"/>
    <property type="project" value="InterPro"/>
</dbReference>
<evidence type="ECO:0000256" key="4">
    <source>
        <dbReference type="ARBA" id="ARBA00022553"/>
    </source>
</evidence>
<comment type="function">
    <text evidence="16">NQR complex catalyzes the reduction of ubiquinone-1 to ubiquinol by two successive reactions, coupled with the transport of Na(+) ions from the cytoplasm to the periplasm. NqrA to NqrE are probably involved in the second step, the conversion of ubisemiquinone to ubiquinol.</text>
</comment>
<evidence type="ECO:0000256" key="13">
    <source>
        <dbReference type="ARBA" id="ARBA00023075"/>
    </source>
</evidence>
<feature type="transmembrane region" description="Helical" evidence="16">
    <location>
        <begin position="296"/>
        <end position="314"/>
    </location>
</feature>
<keyword evidence="11 16" id="KW-0915">Sodium</keyword>
<keyword evidence="3" id="KW-0997">Cell inner membrane</keyword>
<dbReference type="NCBIfam" id="NF003756">
    <property type="entry name" value="PRK05349.1"/>
    <property type="match status" value="1"/>
</dbReference>
<dbReference type="AlphaFoldDB" id="A0A4R1KRF1"/>
<dbReference type="InterPro" id="IPR010966">
    <property type="entry name" value="NqrB"/>
</dbReference>
<dbReference type="HAMAP" id="MF_00426">
    <property type="entry name" value="NqrB"/>
    <property type="match status" value="1"/>
</dbReference>
<evidence type="ECO:0000256" key="5">
    <source>
        <dbReference type="ARBA" id="ARBA00022630"/>
    </source>
</evidence>
<feature type="transmembrane region" description="Helical" evidence="16">
    <location>
        <begin position="356"/>
        <end position="374"/>
    </location>
</feature>
<keyword evidence="5 16" id="KW-0285">Flavoprotein</keyword>
<dbReference type="InterPro" id="IPR004338">
    <property type="entry name" value="NqrB/RnfD"/>
</dbReference>
<comment type="caution">
    <text evidence="18">The sequence shown here is derived from an EMBL/GenBank/DDBJ whole genome shotgun (WGS) entry which is preliminary data.</text>
</comment>
<keyword evidence="9 16" id="KW-1133">Transmembrane helix</keyword>
<dbReference type="RefSeq" id="WP_132302655.1">
    <property type="nucleotide sequence ID" value="NZ_CP170642.1"/>
</dbReference>
<comment type="subcellular location">
    <subcellularLocation>
        <location evidence="16">Cell membrane</location>
        <topology evidence="16">Multi-pass membrane protein</topology>
    </subcellularLocation>
</comment>
<keyword evidence="7 16" id="KW-0812">Transmembrane</keyword>
<keyword evidence="19" id="KW-1185">Reference proteome</keyword>
<evidence type="ECO:0000256" key="3">
    <source>
        <dbReference type="ARBA" id="ARBA00022519"/>
    </source>
</evidence>
<dbReference type="GO" id="GO:0010181">
    <property type="term" value="F:FMN binding"/>
    <property type="evidence" value="ECO:0007669"/>
    <property type="project" value="InterPro"/>
</dbReference>
<evidence type="ECO:0000256" key="10">
    <source>
        <dbReference type="ARBA" id="ARBA00023027"/>
    </source>
</evidence>
<dbReference type="Pfam" id="PF03116">
    <property type="entry name" value="NQR2_RnfD_RnfE"/>
    <property type="match status" value="1"/>
</dbReference>
<evidence type="ECO:0000256" key="17">
    <source>
        <dbReference type="PIRSR" id="PIRSR016055-50"/>
    </source>
</evidence>
<evidence type="ECO:0000256" key="6">
    <source>
        <dbReference type="ARBA" id="ARBA00022643"/>
    </source>
</evidence>
<reference evidence="18 19" key="1">
    <citation type="submission" date="2019-03" db="EMBL/GenBank/DDBJ databases">
        <title>Genomic Encyclopedia of Type Strains, Phase IV (KMG-IV): sequencing the most valuable type-strain genomes for metagenomic binning, comparative biology and taxonomic classification.</title>
        <authorList>
            <person name="Goeker M."/>
        </authorList>
    </citation>
    <scope>NUCLEOTIDE SEQUENCE [LARGE SCALE GENOMIC DNA]</scope>
    <source>
        <strain evidence="18 19">DSM 10053</strain>
    </source>
</reference>
<feature type="transmembrane region" description="Helical" evidence="16">
    <location>
        <begin position="380"/>
        <end position="400"/>
    </location>
</feature>
<dbReference type="PANTHER" id="PTHR30578">
    <property type="entry name" value="ELECTRON TRANSPORT COMPLEX PROTEIN RNFD"/>
    <property type="match status" value="1"/>
</dbReference>
<protein>
    <recommendedName>
        <fullName evidence="16">Na(+)-translocating NADH-quinone reductase subunit B</fullName>
        <shortName evidence="16">Na(+)-NQR subunit B</shortName>
        <shortName evidence="16">Na(+)-translocating NQR subunit B</shortName>
        <ecNumber evidence="16">7.2.1.1</ecNumber>
    </recommendedName>
    <alternativeName>
        <fullName evidence="16">NQR complex subunit B</fullName>
    </alternativeName>
    <alternativeName>
        <fullName evidence="16">NQR-1 subunit B</fullName>
    </alternativeName>
</protein>
<feature type="transmembrane region" description="Helical" evidence="16">
    <location>
        <begin position="57"/>
        <end position="74"/>
    </location>
</feature>
<accession>A0A4R1KRF1</accession>
<organism evidence="18 19">
    <name type="scientific">Lonepinella koalarum</name>
    <dbReference type="NCBI Taxonomy" id="53417"/>
    <lineage>
        <taxon>Bacteria</taxon>
        <taxon>Pseudomonadati</taxon>
        <taxon>Pseudomonadota</taxon>
        <taxon>Gammaproteobacteria</taxon>
        <taxon>Pasteurellales</taxon>
        <taxon>Pasteurellaceae</taxon>
        <taxon>Lonepinella</taxon>
    </lineage>
</organism>
<dbReference type="EMBL" id="SMGJ01000007">
    <property type="protein sequence ID" value="TCK67177.1"/>
    <property type="molecule type" value="Genomic_DNA"/>
</dbReference>
<comment type="catalytic activity">
    <reaction evidence="16">
        <text>a ubiquinone + n Na(+)(in) + NADH + H(+) = a ubiquinol + n Na(+)(out) + NAD(+)</text>
        <dbReference type="Rhea" id="RHEA:47748"/>
        <dbReference type="Rhea" id="RHEA-COMP:9565"/>
        <dbReference type="Rhea" id="RHEA-COMP:9566"/>
        <dbReference type="ChEBI" id="CHEBI:15378"/>
        <dbReference type="ChEBI" id="CHEBI:16389"/>
        <dbReference type="ChEBI" id="CHEBI:17976"/>
        <dbReference type="ChEBI" id="CHEBI:29101"/>
        <dbReference type="ChEBI" id="CHEBI:57540"/>
        <dbReference type="ChEBI" id="CHEBI:57945"/>
        <dbReference type="EC" id="7.2.1.1"/>
    </reaction>
</comment>
<evidence type="ECO:0000313" key="19">
    <source>
        <dbReference type="Proteomes" id="UP000295496"/>
    </source>
</evidence>
<dbReference type="PANTHER" id="PTHR30578:SF1">
    <property type="entry name" value="NA(+)-TRANSLOCATING NADH-QUINONE REDUCTASE SUBUNIT B"/>
    <property type="match status" value="1"/>
</dbReference>
<sequence>MVFLKNLFHKLEPAFLPGGKFEKFYTIFEAMYTLHFTPGQVAKGTTHVRDAISSKRMMITVWLALFPAAFYGMYNVGHQSIHAIASLGTTVEALAAQDWHYGLIQWLNLDTAVTAGVGSKMAIGAVFFLPIYLLVFGLGSLIEMIFAIVRGHEINEGVFVTTILFALIVPPTLPLWQAALGITFGLVVAKEVFGGVGKNFMNPALAGRAFLFFAYPAQISGDAVWTAADGFSGATALSQWAQGGEVALKHISTGQPIVWMDAFLGNLPGSMGEVSTLALIIGGLMIVFARIASWRIIAGTMIGMILTSTLFNFIGSDTNPMFSMPWHWHLVLGGFAIGMIFMATDPVSASFTNKGKWWYGGLIGVMAVLIRVVNPAYPEGMMLAILFANLFAPLFDYLVVQANIKRRRARNG</sequence>
<comment type="cofactor">
    <cofactor evidence="16 17">
        <name>FMN</name>
        <dbReference type="ChEBI" id="CHEBI:58210"/>
    </cofactor>
</comment>
<dbReference type="OrthoDB" id="9776359at2"/>
<evidence type="ECO:0000313" key="18">
    <source>
        <dbReference type="EMBL" id="TCK67177.1"/>
    </source>
</evidence>
<evidence type="ECO:0000256" key="7">
    <source>
        <dbReference type="ARBA" id="ARBA00022692"/>
    </source>
</evidence>
<evidence type="ECO:0000256" key="15">
    <source>
        <dbReference type="ARBA" id="ARBA00023201"/>
    </source>
</evidence>
<dbReference type="GO" id="GO:0006814">
    <property type="term" value="P:sodium ion transport"/>
    <property type="evidence" value="ECO:0007669"/>
    <property type="project" value="UniProtKB-UniRule"/>
</dbReference>
<keyword evidence="6 16" id="KW-0288">FMN</keyword>
<dbReference type="PIRSF" id="PIRSF016055">
    <property type="entry name" value="NADH-UbQ_OxRdtase_B_su"/>
    <property type="match status" value="1"/>
</dbReference>
<dbReference type="EC" id="7.2.1.1" evidence="16"/>
<evidence type="ECO:0000256" key="8">
    <source>
        <dbReference type="ARBA" id="ARBA00022967"/>
    </source>
</evidence>
<evidence type="ECO:0000256" key="1">
    <source>
        <dbReference type="ARBA" id="ARBA00022448"/>
    </source>
</evidence>
<feature type="transmembrane region" description="Helical" evidence="16">
    <location>
        <begin position="326"/>
        <end position="344"/>
    </location>
</feature>
<feature type="transmembrane region" description="Helical" evidence="16">
    <location>
        <begin position="158"/>
        <end position="176"/>
    </location>
</feature>
<feature type="transmembrane region" description="Helical" evidence="16">
    <location>
        <begin position="121"/>
        <end position="146"/>
    </location>
</feature>
<comment type="similarity">
    <text evidence="16">Belongs to the NqrB/RnfD family.</text>
</comment>
<keyword evidence="13 16" id="KW-0830">Ubiquinone</keyword>
<dbReference type="GO" id="GO:0016655">
    <property type="term" value="F:oxidoreductase activity, acting on NAD(P)H, quinone or similar compound as acceptor"/>
    <property type="evidence" value="ECO:0007669"/>
    <property type="project" value="UniProtKB-UniRule"/>
</dbReference>
<proteinExistence type="inferred from homology"/>
<evidence type="ECO:0000256" key="14">
    <source>
        <dbReference type="ARBA" id="ARBA00023136"/>
    </source>
</evidence>